<dbReference type="EC" id="3.6.-.-" evidence="5"/>
<dbReference type="GO" id="GO:0016787">
    <property type="term" value="F:hydrolase activity"/>
    <property type="evidence" value="ECO:0007669"/>
    <property type="project" value="UniProtKB-KW"/>
</dbReference>
<dbReference type="EMBL" id="JAVREN010000022">
    <property type="protein sequence ID" value="MDT0308457.1"/>
    <property type="molecule type" value="Genomic_DNA"/>
</dbReference>
<comment type="caution">
    <text evidence="5">The sequence shown here is derived from an EMBL/GenBank/DDBJ whole genome shotgun (WGS) entry which is preliminary data.</text>
</comment>
<feature type="domain" description="Nudix hydrolase" evidence="4">
    <location>
        <begin position="11"/>
        <end position="144"/>
    </location>
</feature>
<dbReference type="RefSeq" id="WP_311631406.1">
    <property type="nucleotide sequence ID" value="NZ_JAVREN010000022.1"/>
</dbReference>
<reference evidence="6" key="1">
    <citation type="submission" date="2023-07" db="EMBL/GenBank/DDBJ databases">
        <title>30 novel species of actinomycetes from the DSMZ collection.</title>
        <authorList>
            <person name="Nouioui I."/>
        </authorList>
    </citation>
    <scope>NUCLEOTIDE SEQUENCE [LARGE SCALE GENOMIC DNA]</scope>
    <source>
        <strain evidence="6">DSM 44917</strain>
    </source>
</reference>
<dbReference type="SUPFAM" id="SSF55811">
    <property type="entry name" value="Nudix"/>
    <property type="match status" value="1"/>
</dbReference>
<evidence type="ECO:0000256" key="1">
    <source>
        <dbReference type="ARBA" id="ARBA00001946"/>
    </source>
</evidence>
<comment type="cofactor">
    <cofactor evidence="1">
        <name>Mg(2+)</name>
        <dbReference type="ChEBI" id="CHEBI:18420"/>
    </cofactor>
</comment>
<dbReference type="InterPro" id="IPR015797">
    <property type="entry name" value="NUDIX_hydrolase-like_dom_sf"/>
</dbReference>
<evidence type="ECO:0000313" key="5">
    <source>
        <dbReference type="EMBL" id="MDT0308457.1"/>
    </source>
</evidence>
<accession>A0ABU2LAD0</accession>
<dbReference type="Proteomes" id="UP001183388">
    <property type="component" value="Unassembled WGS sequence"/>
</dbReference>
<gene>
    <name evidence="5" type="ORF">RM780_16020</name>
</gene>
<keyword evidence="2 5" id="KW-0378">Hydrolase</keyword>
<sequence length="166" mass="17868">MHTETNITAPPQRRYAGLALLRDEGGSVLLVERARRAGPDRFGLVGGPARPGEWASLACQREVREQTGLRLVPGRVLVVHYMPADGQAREGTDVVFDCGVITRRTPLSPPPGGHVAGYRWVAPDDLRGLVAPYTEWRINLALEALDGGEVHELVGHPNVTGALPAS</sequence>
<dbReference type="InterPro" id="IPR000086">
    <property type="entry name" value="NUDIX_hydrolase_dom"/>
</dbReference>
<dbReference type="PANTHER" id="PTHR43046">
    <property type="entry name" value="GDP-MANNOSE MANNOSYL HYDROLASE"/>
    <property type="match status" value="1"/>
</dbReference>
<proteinExistence type="predicted"/>
<dbReference type="PANTHER" id="PTHR43046:SF12">
    <property type="entry name" value="GDP-MANNOSE MANNOSYL HYDROLASE"/>
    <property type="match status" value="1"/>
</dbReference>
<evidence type="ECO:0000256" key="2">
    <source>
        <dbReference type="ARBA" id="ARBA00022801"/>
    </source>
</evidence>
<evidence type="ECO:0000259" key="4">
    <source>
        <dbReference type="PROSITE" id="PS51462"/>
    </source>
</evidence>
<dbReference type="PROSITE" id="PS51462">
    <property type="entry name" value="NUDIX"/>
    <property type="match status" value="1"/>
</dbReference>
<protein>
    <submittedName>
        <fullName evidence="5">NUDIX hydrolase</fullName>
        <ecNumber evidence="5">3.6.-.-</ecNumber>
    </submittedName>
</protein>
<evidence type="ECO:0000313" key="6">
    <source>
        <dbReference type="Proteomes" id="UP001183388"/>
    </source>
</evidence>
<dbReference type="Gene3D" id="3.90.79.10">
    <property type="entry name" value="Nucleoside Triphosphate Pyrophosphohydrolase"/>
    <property type="match status" value="1"/>
</dbReference>
<organism evidence="5 6">
    <name type="scientific">Streptomyces boetiae</name>
    <dbReference type="NCBI Taxonomy" id="3075541"/>
    <lineage>
        <taxon>Bacteria</taxon>
        <taxon>Bacillati</taxon>
        <taxon>Actinomycetota</taxon>
        <taxon>Actinomycetes</taxon>
        <taxon>Kitasatosporales</taxon>
        <taxon>Streptomycetaceae</taxon>
        <taxon>Streptomyces</taxon>
    </lineage>
</organism>
<name>A0ABU2LAD0_9ACTN</name>
<keyword evidence="6" id="KW-1185">Reference proteome</keyword>
<keyword evidence="3" id="KW-0460">Magnesium</keyword>
<evidence type="ECO:0000256" key="3">
    <source>
        <dbReference type="ARBA" id="ARBA00022842"/>
    </source>
</evidence>
<dbReference type="Pfam" id="PF00293">
    <property type="entry name" value="NUDIX"/>
    <property type="match status" value="1"/>
</dbReference>